<keyword evidence="11" id="KW-1185">Reference proteome</keyword>
<dbReference type="PRINTS" id="PR00812">
    <property type="entry name" value="BCTERIALGSPF"/>
</dbReference>
<keyword evidence="5 8" id="KW-0812">Transmembrane</keyword>
<evidence type="ECO:0000256" key="2">
    <source>
        <dbReference type="ARBA" id="ARBA00005745"/>
    </source>
</evidence>
<protein>
    <submittedName>
        <fullName evidence="10">Type II secretion system protein GspF</fullName>
    </submittedName>
</protein>
<gene>
    <name evidence="10" type="primary">gspF</name>
    <name evidence="10" type="ORF">FXN63_23575</name>
</gene>
<feature type="transmembrane region" description="Helical" evidence="8">
    <location>
        <begin position="373"/>
        <end position="394"/>
    </location>
</feature>
<dbReference type="GO" id="GO:0015627">
    <property type="term" value="C:type II protein secretion system complex"/>
    <property type="evidence" value="ECO:0007669"/>
    <property type="project" value="InterPro"/>
</dbReference>
<evidence type="ECO:0000259" key="9">
    <source>
        <dbReference type="Pfam" id="PF00482"/>
    </source>
</evidence>
<dbReference type="RefSeq" id="WP_148817956.1">
    <property type="nucleotide sequence ID" value="NZ_CP043046.1"/>
</dbReference>
<evidence type="ECO:0000256" key="7">
    <source>
        <dbReference type="ARBA" id="ARBA00023136"/>
    </source>
</evidence>
<dbReference type="AlphaFoldDB" id="A0A5C0B2K6"/>
<dbReference type="PANTHER" id="PTHR30012">
    <property type="entry name" value="GENERAL SECRETION PATHWAY PROTEIN"/>
    <property type="match status" value="1"/>
</dbReference>
<dbReference type="InterPro" id="IPR003004">
    <property type="entry name" value="GspF/PilC"/>
</dbReference>
<sequence length="401" mass="43150">MPSFRFEASDATGRLERGLLDADSARSARAALRARGLAPLDVQLVDKARAAGSRFGRRLSDADLGWMTRQLASLLLARLPLEAALSATLEQAGNAHLAATLAAVRADVRAGHRLADALAARPRDFPEIYRALIAAGEASGDLSQVMEKLADWVEERNALRSKVLTAFIYPAVVGAVSVLIVIFLLAYVVPQVVSAFSQARQELPTLTRVVLALSGYVREYGVLTGIGLALAWAGVVAMLRNPTTRLAWHRRQLRLPLVGRFVLGLNAARFASTLAILTGSGVPLLRGLDAARDTLGNDYLRHCVSDATSRVREGAPLAAALQRQQVFPPLLVHLTASGERTGELSPMLTRASLTLSRELERRALAMTALLEPMTILVMGGFVLVIVLAVLMPIIELNQLVK</sequence>
<dbReference type="Gene3D" id="1.20.81.30">
    <property type="entry name" value="Type II secretion system (T2SS), domain F"/>
    <property type="match status" value="2"/>
</dbReference>
<dbReference type="EMBL" id="CP043046">
    <property type="protein sequence ID" value="QEI08485.1"/>
    <property type="molecule type" value="Genomic_DNA"/>
</dbReference>
<dbReference type="FunFam" id="1.20.81.30:FF:000001">
    <property type="entry name" value="Type II secretion system protein F"/>
    <property type="match status" value="2"/>
</dbReference>
<dbReference type="InterPro" id="IPR018076">
    <property type="entry name" value="T2SS_GspF_dom"/>
</dbReference>
<dbReference type="GO" id="GO:0015628">
    <property type="term" value="P:protein secretion by the type II secretion system"/>
    <property type="evidence" value="ECO:0007669"/>
    <property type="project" value="InterPro"/>
</dbReference>
<feature type="transmembrane region" description="Helical" evidence="8">
    <location>
        <begin position="220"/>
        <end position="240"/>
    </location>
</feature>
<feature type="transmembrane region" description="Helical" evidence="8">
    <location>
        <begin position="261"/>
        <end position="285"/>
    </location>
</feature>
<organism evidence="10 11">
    <name type="scientific">Pigmentiphaga aceris</name>
    <dbReference type="NCBI Taxonomy" id="1940612"/>
    <lineage>
        <taxon>Bacteria</taxon>
        <taxon>Pseudomonadati</taxon>
        <taxon>Pseudomonadota</taxon>
        <taxon>Betaproteobacteria</taxon>
        <taxon>Burkholderiales</taxon>
        <taxon>Alcaligenaceae</taxon>
        <taxon>Pigmentiphaga</taxon>
    </lineage>
</organism>
<dbReference type="InterPro" id="IPR011850">
    <property type="entry name" value="T2SS_GspF"/>
</dbReference>
<dbReference type="Pfam" id="PF00482">
    <property type="entry name" value="T2SSF"/>
    <property type="match status" value="2"/>
</dbReference>
<evidence type="ECO:0000313" key="11">
    <source>
        <dbReference type="Proteomes" id="UP000325161"/>
    </source>
</evidence>
<name>A0A5C0B2K6_9BURK</name>
<dbReference type="KEGG" id="pacr:FXN63_23575"/>
<keyword evidence="4" id="KW-0997">Cell inner membrane</keyword>
<evidence type="ECO:0000256" key="5">
    <source>
        <dbReference type="ARBA" id="ARBA00022692"/>
    </source>
</evidence>
<evidence type="ECO:0000313" key="10">
    <source>
        <dbReference type="EMBL" id="QEI08485.1"/>
    </source>
</evidence>
<feature type="domain" description="Type II secretion system protein GspF" evidence="9">
    <location>
        <begin position="270"/>
        <end position="392"/>
    </location>
</feature>
<keyword evidence="7 8" id="KW-0472">Membrane</keyword>
<comment type="subcellular location">
    <subcellularLocation>
        <location evidence="1">Cell inner membrane</location>
        <topology evidence="1">Multi-pass membrane protein</topology>
    </subcellularLocation>
</comment>
<evidence type="ECO:0000256" key="8">
    <source>
        <dbReference type="SAM" id="Phobius"/>
    </source>
</evidence>
<feature type="domain" description="Type II secretion system protein GspF" evidence="9">
    <location>
        <begin position="68"/>
        <end position="190"/>
    </location>
</feature>
<dbReference type="OrthoDB" id="9805682at2"/>
<accession>A0A5C0B2K6</accession>
<keyword evidence="3" id="KW-1003">Cell membrane</keyword>
<dbReference type="InterPro" id="IPR042094">
    <property type="entry name" value="T2SS_GspF_sf"/>
</dbReference>
<evidence type="ECO:0000256" key="1">
    <source>
        <dbReference type="ARBA" id="ARBA00004429"/>
    </source>
</evidence>
<reference evidence="10 11" key="1">
    <citation type="submission" date="2019-08" db="EMBL/GenBank/DDBJ databases">
        <title>Amphibian skin-associated Pigmentiphaga: genome sequence and occurrence across geography and hosts.</title>
        <authorList>
            <person name="Bletz M.C."/>
            <person name="Bunk B."/>
            <person name="Sproeer C."/>
            <person name="Biwer P."/>
            <person name="Reiter S."/>
            <person name="Rabemananjara F.C.E."/>
            <person name="Schulz S."/>
            <person name="Overmann J."/>
            <person name="Vences M."/>
        </authorList>
    </citation>
    <scope>NUCLEOTIDE SEQUENCE [LARGE SCALE GENOMIC DNA]</scope>
    <source>
        <strain evidence="10 11">Mada1488</strain>
    </source>
</reference>
<dbReference type="NCBIfam" id="TIGR02120">
    <property type="entry name" value="GspF"/>
    <property type="match status" value="1"/>
</dbReference>
<evidence type="ECO:0000256" key="3">
    <source>
        <dbReference type="ARBA" id="ARBA00022475"/>
    </source>
</evidence>
<comment type="similarity">
    <text evidence="2">Belongs to the GSP F family.</text>
</comment>
<dbReference type="Proteomes" id="UP000325161">
    <property type="component" value="Chromosome"/>
</dbReference>
<proteinExistence type="inferred from homology"/>
<keyword evidence="6 8" id="KW-1133">Transmembrane helix</keyword>
<evidence type="ECO:0000256" key="4">
    <source>
        <dbReference type="ARBA" id="ARBA00022519"/>
    </source>
</evidence>
<feature type="transmembrane region" description="Helical" evidence="8">
    <location>
        <begin position="166"/>
        <end position="189"/>
    </location>
</feature>
<evidence type="ECO:0000256" key="6">
    <source>
        <dbReference type="ARBA" id="ARBA00022989"/>
    </source>
</evidence>
<dbReference type="PANTHER" id="PTHR30012:SF0">
    <property type="entry name" value="TYPE II SECRETION SYSTEM PROTEIN F-RELATED"/>
    <property type="match status" value="1"/>
</dbReference>
<dbReference type="GO" id="GO:0005886">
    <property type="term" value="C:plasma membrane"/>
    <property type="evidence" value="ECO:0007669"/>
    <property type="project" value="UniProtKB-SubCell"/>
</dbReference>